<organism evidence="1 2">
    <name type="scientific">Kaistella antarctica</name>
    <dbReference type="NCBI Taxonomy" id="266748"/>
    <lineage>
        <taxon>Bacteria</taxon>
        <taxon>Pseudomonadati</taxon>
        <taxon>Bacteroidota</taxon>
        <taxon>Flavobacteriia</taxon>
        <taxon>Flavobacteriales</taxon>
        <taxon>Weeksellaceae</taxon>
        <taxon>Chryseobacterium group</taxon>
        <taxon>Kaistella</taxon>
    </lineage>
</organism>
<evidence type="ECO:0000313" key="2">
    <source>
        <dbReference type="Proteomes" id="UP000028349"/>
    </source>
</evidence>
<comment type="caution">
    <text evidence="1">The sequence shown here is derived from an EMBL/GenBank/DDBJ whole genome shotgun (WGS) entry which is preliminary data.</text>
</comment>
<sequence length="76" mass="8590">MNFKETEFRPNFLCAQGLNSVSIIDSENSAKYSESVDLDKIINDVYLVTFQATSTLFLTRNCAGIKYQTKLCEPTL</sequence>
<keyword evidence="2" id="KW-1185">Reference proteome</keyword>
<dbReference type="RefSeq" id="WP_034717823.1">
    <property type="nucleotide sequence ID" value="NZ_FOIX01000001.1"/>
</dbReference>
<dbReference type="EMBL" id="JPEP01000002">
    <property type="protein sequence ID" value="KEY17907.1"/>
    <property type="molecule type" value="Genomic_DNA"/>
</dbReference>
<gene>
    <name evidence="1" type="ORF">HY04_05060</name>
</gene>
<proteinExistence type="predicted"/>
<name>A0ABR4TVA6_9FLAO</name>
<evidence type="ECO:0000313" key="1">
    <source>
        <dbReference type="EMBL" id="KEY17907.1"/>
    </source>
</evidence>
<accession>A0ABR4TVA6</accession>
<protein>
    <submittedName>
        <fullName evidence="1">Uncharacterized protein</fullName>
    </submittedName>
</protein>
<reference evidence="1 2" key="1">
    <citation type="submission" date="2014-07" db="EMBL/GenBank/DDBJ databases">
        <authorList>
            <person name="Pisani N.G."/>
            <person name="Newman J.D."/>
        </authorList>
    </citation>
    <scope>NUCLEOTIDE SEQUENCE [LARGE SCALE GENOMIC DNA]</scope>
    <source>
        <strain evidence="1 2">LMG 24720</strain>
    </source>
</reference>
<dbReference type="Proteomes" id="UP000028349">
    <property type="component" value="Unassembled WGS sequence"/>
</dbReference>